<name>A0A8K0QTI4_9PLEO</name>
<reference evidence="1" key="1">
    <citation type="journal article" date="2021" name="Nat. Commun.">
        <title>Genetic determinants of endophytism in the Arabidopsis root mycobiome.</title>
        <authorList>
            <person name="Mesny F."/>
            <person name="Miyauchi S."/>
            <person name="Thiergart T."/>
            <person name="Pickel B."/>
            <person name="Atanasova L."/>
            <person name="Karlsson M."/>
            <person name="Huettel B."/>
            <person name="Barry K.W."/>
            <person name="Haridas S."/>
            <person name="Chen C."/>
            <person name="Bauer D."/>
            <person name="Andreopoulos W."/>
            <person name="Pangilinan J."/>
            <person name="LaButti K."/>
            <person name="Riley R."/>
            <person name="Lipzen A."/>
            <person name="Clum A."/>
            <person name="Drula E."/>
            <person name="Henrissat B."/>
            <person name="Kohler A."/>
            <person name="Grigoriev I.V."/>
            <person name="Martin F.M."/>
            <person name="Hacquard S."/>
        </authorList>
    </citation>
    <scope>NUCLEOTIDE SEQUENCE</scope>
    <source>
        <strain evidence="1">MPI-SDFR-AT-0120</strain>
    </source>
</reference>
<protein>
    <submittedName>
        <fullName evidence="1">Uncharacterized protein</fullName>
    </submittedName>
</protein>
<dbReference type="AlphaFoldDB" id="A0A8K0QTI4"/>
<keyword evidence="2" id="KW-1185">Reference proteome</keyword>
<comment type="caution">
    <text evidence="1">The sequence shown here is derived from an EMBL/GenBank/DDBJ whole genome shotgun (WGS) entry which is preliminary data.</text>
</comment>
<organism evidence="1 2">
    <name type="scientific">Paraphoma chrysanthemicola</name>
    <dbReference type="NCBI Taxonomy" id="798071"/>
    <lineage>
        <taxon>Eukaryota</taxon>
        <taxon>Fungi</taxon>
        <taxon>Dikarya</taxon>
        <taxon>Ascomycota</taxon>
        <taxon>Pezizomycotina</taxon>
        <taxon>Dothideomycetes</taxon>
        <taxon>Pleosporomycetidae</taxon>
        <taxon>Pleosporales</taxon>
        <taxon>Pleosporineae</taxon>
        <taxon>Phaeosphaeriaceae</taxon>
        <taxon>Paraphoma</taxon>
    </lineage>
</organism>
<gene>
    <name evidence="1" type="ORF">FB567DRAFT_508901</name>
</gene>
<dbReference type="EMBL" id="JAGMVJ010000033">
    <property type="protein sequence ID" value="KAH7067908.1"/>
    <property type="molecule type" value="Genomic_DNA"/>
</dbReference>
<dbReference type="OrthoDB" id="3658469at2759"/>
<sequence>MIQCRQVREFEQYSPTEFRQITTKPCNPFEMYEQRSKIHQYNHAVETRALASTLYSCLPRELRNRIYTFCVEGTHDEDVIVRHSAHNKHGLIFLTRQRLAEHSYRWIEDPVIALISSHRLGEDVAREMLESYYWNRNFKLAHKEILQLEAFLKSDLLALGVVPAHYIRRLQIQIQPFRLITARIRATDRREEENYLSAIQVCSKLLTACTVVLIEVDLAEGSSDCLESYQPIDEIEHIVAKYESLAKVLKKKELRVELSCCRTWRA</sequence>
<proteinExistence type="predicted"/>
<dbReference type="Proteomes" id="UP000813461">
    <property type="component" value="Unassembled WGS sequence"/>
</dbReference>
<evidence type="ECO:0000313" key="1">
    <source>
        <dbReference type="EMBL" id="KAH7067908.1"/>
    </source>
</evidence>
<evidence type="ECO:0000313" key="2">
    <source>
        <dbReference type="Proteomes" id="UP000813461"/>
    </source>
</evidence>
<accession>A0A8K0QTI4</accession>